<dbReference type="PROSITE" id="PS51257">
    <property type="entry name" value="PROKAR_LIPOPROTEIN"/>
    <property type="match status" value="1"/>
</dbReference>
<dbReference type="EMBL" id="JANUGP010000003">
    <property type="protein sequence ID" value="MCS0600819.1"/>
    <property type="molecule type" value="Genomic_DNA"/>
</dbReference>
<protein>
    <recommendedName>
        <fullName evidence="4">Lipoprotein</fullName>
    </recommendedName>
</protein>
<name>A0ABT2AX41_9ACTN</name>
<feature type="compositionally biased region" description="Basic and acidic residues" evidence="1">
    <location>
        <begin position="57"/>
        <end position="66"/>
    </location>
</feature>
<dbReference type="Proteomes" id="UP001205612">
    <property type="component" value="Unassembled WGS sequence"/>
</dbReference>
<evidence type="ECO:0000313" key="3">
    <source>
        <dbReference type="Proteomes" id="UP001205612"/>
    </source>
</evidence>
<organism evidence="2 3">
    <name type="scientific">Streptomyces pyxinicus</name>
    <dbReference type="NCBI Taxonomy" id="2970331"/>
    <lineage>
        <taxon>Bacteria</taxon>
        <taxon>Bacillati</taxon>
        <taxon>Actinomycetota</taxon>
        <taxon>Actinomycetes</taxon>
        <taxon>Kitasatosporales</taxon>
        <taxon>Streptomycetaceae</taxon>
        <taxon>Streptomyces</taxon>
    </lineage>
</organism>
<evidence type="ECO:0008006" key="4">
    <source>
        <dbReference type="Google" id="ProtNLM"/>
    </source>
</evidence>
<comment type="caution">
    <text evidence="2">The sequence shown here is derived from an EMBL/GenBank/DDBJ whole genome shotgun (WGS) entry which is preliminary data.</text>
</comment>
<evidence type="ECO:0000313" key="2">
    <source>
        <dbReference type="EMBL" id="MCS0600819.1"/>
    </source>
</evidence>
<reference evidence="2 3" key="1">
    <citation type="submission" date="2022-08" db="EMBL/GenBank/DDBJ databases">
        <authorList>
            <person name="Somphong A."/>
            <person name="Phongsopitanun W."/>
        </authorList>
    </citation>
    <scope>NUCLEOTIDE SEQUENCE [LARGE SCALE GENOMIC DNA]</scope>
    <source>
        <strain evidence="2 3">LP11</strain>
    </source>
</reference>
<sequence>MAAQWTRNVLGAVLVAVAVAGCSDTSRSPSGAASKAASAASSLASRGGDALSSATAEARRRLDEAKGGVNAKDQVTLGSVATGGDDRATVEVTARNTAGSAKSFAVQVDFRDKGGNLLDVVVVTLKGVAADASQHATARSNRALGGEVRADVGSALRY</sequence>
<accession>A0ABT2AX41</accession>
<feature type="region of interest" description="Disordered" evidence="1">
    <location>
        <begin position="54"/>
        <end position="82"/>
    </location>
</feature>
<proteinExistence type="predicted"/>
<keyword evidence="3" id="KW-1185">Reference proteome</keyword>
<evidence type="ECO:0000256" key="1">
    <source>
        <dbReference type="SAM" id="MobiDB-lite"/>
    </source>
</evidence>
<dbReference type="RefSeq" id="WP_258777172.1">
    <property type="nucleotide sequence ID" value="NZ_JANUGP010000003.1"/>
</dbReference>
<gene>
    <name evidence="2" type="ORF">NX794_06180</name>
</gene>